<dbReference type="AlphaFoldDB" id="A0AAU9IFL3"/>
<keyword evidence="1" id="KW-0496">Mitochondrion</keyword>
<dbReference type="GO" id="GO:0015031">
    <property type="term" value="P:protein transport"/>
    <property type="evidence" value="ECO:0007669"/>
    <property type="project" value="UniProtKB-KW"/>
</dbReference>
<dbReference type="InterPro" id="IPR036412">
    <property type="entry name" value="HAD-like_sf"/>
</dbReference>
<dbReference type="Pfam" id="PF03031">
    <property type="entry name" value="NIF"/>
    <property type="match status" value="1"/>
</dbReference>
<dbReference type="Proteomes" id="UP001162131">
    <property type="component" value="Unassembled WGS sequence"/>
</dbReference>
<keyword evidence="1" id="KW-0653">Protein transport</keyword>
<feature type="domain" description="FCP1 homology" evidence="2">
    <location>
        <begin position="96"/>
        <end position="234"/>
    </location>
</feature>
<proteinExistence type="inferred from homology"/>
<dbReference type="SMART" id="SM00577">
    <property type="entry name" value="CPDc"/>
    <property type="match status" value="1"/>
</dbReference>
<organism evidence="3 4">
    <name type="scientific">Blepharisma stoltei</name>
    <dbReference type="NCBI Taxonomy" id="1481888"/>
    <lineage>
        <taxon>Eukaryota</taxon>
        <taxon>Sar</taxon>
        <taxon>Alveolata</taxon>
        <taxon>Ciliophora</taxon>
        <taxon>Postciliodesmatophora</taxon>
        <taxon>Heterotrichea</taxon>
        <taxon>Heterotrichida</taxon>
        <taxon>Blepharismidae</taxon>
        <taxon>Blepharisma</taxon>
    </lineage>
</organism>
<dbReference type="InterPro" id="IPR050365">
    <property type="entry name" value="TIM50"/>
</dbReference>
<evidence type="ECO:0000259" key="2">
    <source>
        <dbReference type="PROSITE" id="PS50969"/>
    </source>
</evidence>
<protein>
    <recommendedName>
        <fullName evidence="1">Mitochondrial import inner membrane translocase subunit TIM50</fullName>
    </recommendedName>
</protein>
<dbReference type="CDD" id="cd07521">
    <property type="entry name" value="HAD_FCP1-like"/>
    <property type="match status" value="1"/>
</dbReference>
<gene>
    <name evidence="3" type="ORF">BSTOLATCC_MIC10005</name>
</gene>
<dbReference type="GO" id="GO:0005744">
    <property type="term" value="C:TIM23 mitochondrial import inner membrane translocase complex"/>
    <property type="evidence" value="ECO:0007669"/>
    <property type="project" value="UniProtKB-UniRule"/>
</dbReference>
<keyword evidence="1" id="KW-0809">Transit peptide</keyword>
<comment type="caution">
    <text evidence="3">The sequence shown here is derived from an EMBL/GenBank/DDBJ whole genome shotgun (WGS) entry which is preliminary data.</text>
</comment>
<keyword evidence="4" id="KW-1185">Reference proteome</keyword>
<reference evidence="3" key="1">
    <citation type="submission" date="2021-09" db="EMBL/GenBank/DDBJ databases">
        <authorList>
            <consortium name="AG Swart"/>
            <person name="Singh M."/>
            <person name="Singh A."/>
            <person name="Seah K."/>
            <person name="Emmerich C."/>
        </authorList>
    </citation>
    <scope>NUCLEOTIDE SEQUENCE</scope>
    <source>
        <strain evidence="3">ATCC30299</strain>
    </source>
</reference>
<accession>A0AAU9IFL3</accession>
<comment type="similarity">
    <text evidence="1">Belongs to the TIM50 family.</text>
</comment>
<dbReference type="FunFam" id="3.40.50.1000:FF:000184">
    <property type="entry name" value="Uncharacterized protein"/>
    <property type="match status" value="1"/>
</dbReference>
<name>A0AAU9IFL3_9CILI</name>
<dbReference type="PANTHER" id="PTHR12210">
    <property type="entry name" value="DULLARD PROTEIN PHOSPHATASE"/>
    <property type="match status" value="1"/>
</dbReference>
<evidence type="ECO:0000313" key="3">
    <source>
        <dbReference type="EMBL" id="CAG9314209.1"/>
    </source>
</evidence>
<comment type="function">
    <text evidence="1">Essential component of the TIM23 complex, a complex that mediates the translocation of transit peptide-containing proteins across the mitochondrial inner membrane.</text>
</comment>
<dbReference type="PROSITE" id="PS50969">
    <property type="entry name" value="FCP1"/>
    <property type="match status" value="1"/>
</dbReference>
<dbReference type="InterPro" id="IPR023214">
    <property type="entry name" value="HAD_sf"/>
</dbReference>
<dbReference type="Gene3D" id="3.40.50.1000">
    <property type="entry name" value="HAD superfamily/HAD-like"/>
    <property type="match status" value="1"/>
</dbReference>
<evidence type="ECO:0000256" key="1">
    <source>
        <dbReference type="RuleBase" id="RU365079"/>
    </source>
</evidence>
<comment type="subunit">
    <text evidence="1">Component of the TIM23 complex.</text>
</comment>
<dbReference type="EMBL" id="CAJZBQ010000011">
    <property type="protein sequence ID" value="CAG9314209.1"/>
    <property type="molecule type" value="Genomic_DNA"/>
</dbReference>
<dbReference type="SUPFAM" id="SSF56784">
    <property type="entry name" value="HAD-like"/>
    <property type="match status" value="1"/>
</dbReference>
<sequence length="253" mass="28678">MSAASTLTLSTSDLYNCIRQTQEQVISSTPQFSPKFMFTVLITNDLISLLGKVPNELLLTGLSNIPQIAENISPKSFYPSPQSLFTKRTAPFLPNYSHKRLTLVLDLDETLGHKIQEKYLVRPFVSEFLSTLSEHFEIILFTAASQRYADSVMNFVDPERKINLRLYKHHTIEVDGVLVKDLNCLGRDLSKVIIIDNFANSFQRQSENGIEIQSWLGDPNDHALKDLLPFLLKVANENTEDVRMALTAFKLTN</sequence>
<evidence type="ECO:0000313" key="4">
    <source>
        <dbReference type="Proteomes" id="UP001162131"/>
    </source>
</evidence>
<keyword evidence="1" id="KW-0811">Translocation</keyword>
<keyword evidence="1" id="KW-0813">Transport</keyword>
<comment type="subcellular location">
    <subcellularLocation>
        <location evidence="1">Mitochondrion inner membrane</location>
        <topology evidence="1">Single-pass membrane protein</topology>
    </subcellularLocation>
</comment>
<dbReference type="InterPro" id="IPR004274">
    <property type="entry name" value="FCP1_dom"/>
</dbReference>